<dbReference type="Proteomes" id="UP000274850">
    <property type="component" value="Segment"/>
</dbReference>
<name>A0A285PWJ4_9VIRU</name>
<protein>
    <recommendedName>
        <fullName evidence="3">Ankyrin repeat</fullName>
    </recommendedName>
</protein>
<accession>A0A285PWJ4</accession>
<dbReference type="EMBL" id="LT907979">
    <property type="protein sequence ID" value="SOB73984.1"/>
    <property type="molecule type" value="Genomic_DNA"/>
</dbReference>
<gene>
    <name evidence="1" type="ORF">BQ9231_00101</name>
</gene>
<evidence type="ECO:0000313" key="1">
    <source>
        <dbReference type="EMBL" id="SOB73984.1"/>
    </source>
</evidence>
<sequence>MHFSQFPVEVVENICSYLGGDAYVAKMVPYLRPYVKDCSKEDYMVSVYEREDFALIYLYDLFPNYKNVERCVSTVVKKENLTILGWLLAKSNNKLLLMIGEQAALHGSYKILTWVMYVGAVSDMQQGCPITAKMATDVIKAGSTRPDGSDSIRLYKFLYFLGHRYYEGTNQAALLGHLDILHSSTIYHEDDVGYNLAAGGHLEELNAFFYERSLYLDKIMEGAYSTLQREIVVWFKDSCDLASMGYIYSALLGKKSEEEKLAFLQFLDGLVRLNHTLIAGMTLCLPYMSIIRWCLDKGAQANVSMFAAACMKSVQDMDYLHSLGCYRESSMLYFNAIDSRKVENLEWLRKKGCPIPQDLTRHALRRKGQGSLIPCFEWCLKQRLNFSTKLLQDCILQEEMDLFHWLLGKVSLCDQHLMWRCLQTSINKPSLEAFSVLYVHDHEGMARKEIEKKKETYSNYLLLEEMEKLLD</sequence>
<keyword evidence="2" id="KW-1185">Reference proteome</keyword>
<evidence type="ECO:0008006" key="3">
    <source>
        <dbReference type="Google" id="ProtNLM"/>
    </source>
</evidence>
<proteinExistence type="predicted"/>
<reference evidence="1" key="1">
    <citation type="submission" date="2017-08" db="EMBL/GenBank/DDBJ databases">
        <authorList>
            <person name="de Groot N.N."/>
        </authorList>
    </citation>
    <scope>NUCLEOTIDE SEQUENCE</scope>
</reference>
<evidence type="ECO:0000313" key="2">
    <source>
        <dbReference type="Proteomes" id="UP000274850"/>
    </source>
</evidence>
<organism evidence="1">
    <name type="scientific">Cedratvirus lausannensis</name>
    <dbReference type="NCBI Taxonomy" id="2023205"/>
    <lineage>
        <taxon>Viruses</taxon>
        <taxon>Pithoviruses</taxon>
        <taxon>Orthocedratvirinae</taxon>
        <taxon>Alphacedratvirus</taxon>
        <taxon>Alphacedratvirus francolausannense</taxon>
    </lineage>
</organism>